<dbReference type="EMBL" id="MDYQ01000649">
    <property type="protein sequence ID" value="PRP73246.1"/>
    <property type="molecule type" value="Genomic_DNA"/>
</dbReference>
<proteinExistence type="predicted"/>
<organism evidence="1 2">
    <name type="scientific">Planoprotostelium fungivorum</name>
    <dbReference type="NCBI Taxonomy" id="1890364"/>
    <lineage>
        <taxon>Eukaryota</taxon>
        <taxon>Amoebozoa</taxon>
        <taxon>Evosea</taxon>
        <taxon>Variosea</taxon>
        <taxon>Cavosteliida</taxon>
        <taxon>Cavosteliaceae</taxon>
        <taxon>Planoprotostelium</taxon>
    </lineage>
</organism>
<keyword evidence="2" id="KW-1185">Reference proteome</keyword>
<protein>
    <submittedName>
        <fullName evidence="1">Uncharacterized protein</fullName>
    </submittedName>
</protein>
<dbReference type="AlphaFoldDB" id="A0A2P6MNJ1"/>
<reference evidence="1 2" key="1">
    <citation type="journal article" date="2018" name="Genome Biol. Evol.">
        <title>Multiple Roots of Fruiting Body Formation in Amoebozoa.</title>
        <authorList>
            <person name="Hillmann F."/>
            <person name="Forbes G."/>
            <person name="Novohradska S."/>
            <person name="Ferling I."/>
            <person name="Riege K."/>
            <person name="Groth M."/>
            <person name="Westermann M."/>
            <person name="Marz M."/>
            <person name="Spaller T."/>
            <person name="Winckler T."/>
            <person name="Schaap P."/>
            <person name="Glockner G."/>
        </authorList>
    </citation>
    <scope>NUCLEOTIDE SEQUENCE [LARGE SCALE GENOMIC DNA]</scope>
    <source>
        <strain evidence="1 2">Jena</strain>
    </source>
</reference>
<comment type="caution">
    <text evidence="1">The sequence shown here is derived from an EMBL/GenBank/DDBJ whole genome shotgun (WGS) entry which is preliminary data.</text>
</comment>
<accession>A0A2P6MNJ1</accession>
<evidence type="ECO:0000313" key="1">
    <source>
        <dbReference type="EMBL" id="PRP73246.1"/>
    </source>
</evidence>
<evidence type="ECO:0000313" key="2">
    <source>
        <dbReference type="Proteomes" id="UP000241769"/>
    </source>
</evidence>
<gene>
    <name evidence="1" type="ORF">PROFUN_14821</name>
</gene>
<dbReference type="InParanoid" id="A0A2P6MNJ1"/>
<sequence length="92" mass="11244">MPTERQLLVHSLKSLGYIGDLRKGKQSDFEKLLKEYQNASKLGFQYAQWDQQYLQQYMTNRHQLYIMIFEVLRPRRMIKKSDNCWLLPMWKT</sequence>
<name>A0A2P6MNJ1_9EUKA</name>
<dbReference type="Proteomes" id="UP000241769">
    <property type="component" value="Unassembled WGS sequence"/>
</dbReference>